<dbReference type="SMART" id="SM00867">
    <property type="entry name" value="YceI"/>
    <property type="match status" value="1"/>
</dbReference>
<evidence type="ECO:0000259" key="2">
    <source>
        <dbReference type="SMART" id="SM00867"/>
    </source>
</evidence>
<dbReference type="InterPro" id="IPR007372">
    <property type="entry name" value="Lipid/polyisoprenoid-bd_YceI"/>
</dbReference>
<organism evidence="3 4">
    <name type="scientific">Mucilaginibacter jinjuensis</name>
    <dbReference type="NCBI Taxonomy" id="1176721"/>
    <lineage>
        <taxon>Bacteria</taxon>
        <taxon>Pseudomonadati</taxon>
        <taxon>Bacteroidota</taxon>
        <taxon>Sphingobacteriia</taxon>
        <taxon>Sphingobacteriales</taxon>
        <taxon>Sphingobacteriaceae</taxon>
        <taxon>Mucilaginibacter</taxon>
    </lineage>
</organism>
<evidence type="ECO:0000313" key="4">
    <source>
        <dbReference type="Proteomes" id="UP001216139"/>
    </source>
</evidence>
<protein>
    <submittedName>
        <fullName evidence="3">YceI family protein</fullName>
    </submittedName>
</protein>
<dbReference type="InterPro" id="IPR036761">
    <property type="entry name" value="TTHA0802/YceI-like_sf"/>
</dbReference>
<reference evidence="3 4" key="1">
    <citation type="submission" date="2023-02" db="EMBL/GenBank/DDBJ databases">
        <title>Genome sequence of Mucilaginibacter jinjuensis strain KACC 16571.</title>
        <authorList>
            <person name="Kim S."/>
            <person name="Heo J."/>
            <person name="Kwon S.-W."/>
        </authorList>
    </citation>
    <scope>NUCLEOTIDE SEQUENCE [LARGE SCALE GENOMIC DNA]</scope>
    <source>
        <strain evidence="3 4">KACC 16571</strain>
    </source>
</reference>
<dbReference type="Gene3D" id="2.40.128.110">
    <property type="entry name" value="Lipid/polyisoprenoid-binding, YceI-like"/>
    <property type="match status" value="1"/>
</dbReference>
<dbReference type="Proteomes" id="UP001216139">
    <property type="component" value="Chromosome"/>
</dbReference>
<feature type="chain" id="PRO_5046683523" evidence="1">
    <location>
        <begin position="24"/>
        <end position="174"/>
    </location>
</feature>
<feature type="domain" description="Lipid/polyisoprenoid-binding YceI-like" evidence="2">
    <location>
        <begin position="25"/>
        <end position="172"/>
    </location>
</feature>
<keyword evidence="4" id="KW-1185">Reference proteome</keyword>
<dbReference type="PANTHER" id="PTHR34406">
    <property type="entry name" value="PROTEIN YCEI"/>
    <property type="match status" value="1"/>
</dbReference>
<keyword evidence="1" id="KW-0732">Signal</keyword>
<proteinExistence type="predicted"/>
<dbReference type="SUPFAM" id="SSF101874">
    <property type="entry name" value="YceI-like"/>
    <property type="match status" value="1"/>
</dbReference>
<feature type="signal peptide" evidence="1">
    <location>
        <begin position="1"/>
        <end position="23"/>
    </location>
</feature>
<evidence type="ECO:0000313" key="3">
    <source>
        <dbReference type="EMBL" id="WCT12964.1"/>
    </source>
</evidence>
<dbReference type="RefSeq" id="WP_273631237.1">
    <property type="nucleotide sequence ID" value="NZ_CP117167.1"/>
</dbReference>
<dbReference type="EMBL" id="CP117167">
    <property type="protein sequence ID" value="WCT12964.1"/>
    <property type="molecule type" value="Genomic_DNA"/>
</dbReference>
<dbReference type="Pfam" id="PF04264">
    <property type="entry name" value="YceI"/>
    <property type="match status" value="1"/>
</dbReference>
<sequence length="174" mass="18657">MKKLIYPALIAVVVSLSAFAYFASDWKVKSDAASVKFTSSKADGQFTGLKAEIQFDKAQPEQSKISATIDATSLKTNFFIKTNHAKDAIGADKYATIKFVSTSVSKDGNGYAAKGNLTLKGATKPAVIHFTFEDKGSEGVFKGQFQIHPKEFGIDRAGTPDDVDIELVVPVAKG</sequence>
<evidence type="ECO:0000256" key="1">
    <source>
        <dbReference type="SAM" id="SignalP"/>
    </source>
</evidence>
<gene>
    <name evidence="3" type="ORF">PQO05_03325</name>
</gene>
<dbReference type="PANTHER" id="PTHR34406:SF1">
    <property type="entry name" value="PROTEIN YCEI"/>
    <property type="match status" value="1"/>
</dbReference>
<accession>A0ABY7T9M7</accession>
<name>A0ABY7T9M7_9SPHI</name>